<dbReference type="KEGG" id="ccz:CCALI_02171"/>
<dbReference type="Proteomes" id="UP000014227">
    <property type="component" value="Chromosome I"/>
</dbReference>
<feature type="compositionally biased region" description="Basic and acidic residues" evidence="2">
    <location>
        <begin position="868"/>
        <end position="880"/>
    </location>
</feature>
<dbReference type="InterPro" id="IPR017850">
    <property type="entry name" value="Alkaline_phosphatase_core_sf"/>
</dbReference>
<dbReference type="Pfam" id="PF10282">
    <property type="entry name" value="Lactonase"/>
    <property type="match status" value="1"/>
</dbReference>
<dbReference type="OrthoDB" id="9777768at2"/>
<dbReference type="STRING" id="454171.CP488_01922"/>
<dbReference type="InterPro" id="IPR015943">
    <property type="entry name" value="WD40/YVTN_repeat-like_dom_sf"/>
</dbReference>
<organism evidence="4 5">
    <name type="scientific">Chthonomonas calidirosea (strain DSM 23976 / ICMP 18418 / T49)</name>
    <dbReference type="NCBI Taxonomy" id="1303518"/>
    <lineage>
        <taxon>Bacteria</taxon>
        <taxon>Bacillati</taxon>
        <taxon>Armatimonadota</taxon>
        <taxon>Chthonomonadia</taxon>
        <taxon>Chthonomonadales</taxon>
        <taxon>Chthonomonadaceae</taxon>
        <taxon>Chthonomonas</taxon>
    </lineage>
</organism>
<dbReference type="Pfam" id="PF13360">
    <property type="entry name" value="PQQ_2"/>
    <property type="match status" value="1"/>
</dbReference>
<sequence length="911" mass="99675">MNKRVLAGLTGLLAGGTICFFGFSWPGSQRAQRATFALEDYRAPAGDRPALRNPNGTSILPNGRLITPIGQTALVAPHPYGLCLRSDGDLLVASCSGTGPFTLEIFERPQTSLAIHHTVPVQDAFMGLAFSPDGDWLYAAGGDRGNILRYNLRTQQLASSWNLDGPTDGHEWRHSYAGDIALSPNGRYLYVVDQANFRLVVMDVATGKALHSVPTGRYPFGLALTPKGDRLWVVNVGMFAYSPIPEAANGHRGLPFPPFAFGSKAARDGVKIEGRFIPGLGNPNVPESFSVWGFDVSNPPTAHVVQKIKTGWLVGQMTPQGFPAVGGSAPSAVVTTENRIFVSNANNDMVQAFDVSNGKRLWSTLITLTPATARWRGVMPFGLALSPDENRLYVAETGINAVGILDAHTGRVLGHLPVAWWPAKLQISGDGKTLFVACSKGFGSGPNAGPNFHEGPEGTYVGNLLQGVIERISLPPDSELTAYTHRVLENNGLLPHTSPEATALPSLTQLRSHIKYVVMIVKENRTFDEVFGALPNVNGLQELARFGAPTRYGPYPDVIVMPNHLALARRFALSDNFYTDGDVSADGHRWLVGVYPNPWMATNYVQAYGGHSTFGLDEVGRRALFGSNASLAPEDYLEAGSIWDNLARHHVPFRNYGEGFEFAGVEEDAGEKPTGAIETVNIPMPAPLFANTCRTYPQFNLNIPDQYRVDQFLADWKANGFDDPARMPRFLYFHLPNDHGAEPRPKDGYPFHASYQADNDDALGRLIAFFSRTPYWKQMAIFVTEDDSQSGVDHVDAHRSICLVISPWVKPGYVSHQHTSIASILKTEEELLGLPPLNLYDALATDLRDCFGNTPNVRPYTPIPVDKRIFDPARAKDPKDPTTANEPPGPAMDDPEYIMRSLARQSHTRER</sequence>
<dbReference type="AlphaFoldDB" id="S0EZ50"/>
<dbReference type="InterPro" id="IPR007312">
    <property type="entry name" value="Phosphoesterase"/>
</dbReference>
<dbReference type="Gene3D" id="3.40.720.10">
    <property type="entry name" value="Alkaline Phosphatase, subunit A"/>
    <property type="match status" value="2"/>
</dbReference>
<evidence type="ECO:0000259" key="3">
    <source>
        <dbReference type="Pfam" id="PF13360"/>
    </source>
</evidence>
<evidence type="ECO:0000313" key="4">
    <source>
        <dbReference type="EMBL" id="CCW35978.1"/>
    </source>
</evidence>
<protein>
    <submittedName>
        <fullName evidence="4">40-residue YVTN family beta-propeller repeat</fullName>
    </submittedName>
</protein>
<reference evidence="5" key="1">
    <citation type="submission" date="2013-03" db="EMBL/GenBank/DDBJ databases">
        <title>Genome sequence of Chthonomonas calidirosea, the first sequenced genome from the Armatimonadetes phylum (formally candidate division OP10).</title>
        <authorList>
            <person name="Lee K.C.Y."/>
            <person name="Morgan X.C."/>
            <person name="Dunfield P.F."/>
            <person name="Tamas I."/>
            <person name="Houghton K.M."/>
            <person name="Vyssotski M."/>
            <person name="Ryan J.L.J."/>
            <person name="Lagutin K."/>
            <person name="McDonald I.R."/>
            <person name="Stott M.B."/>
        </authorList>
    </citation>
    <scope>NUCLEOTIDE SEQUENCE [LARGE SCALE GENOMIC DNA]</scope>
    <source>
        <strain evidence="5">DSM 23976 / ICMP 18418 / T49</strain>
    </source>
</reference>
<dbReference type="NCBIfam" id="TIGR02276">
    <property type="entry name" value="beta_rpt_yvtn"/>
    <property type="match status" value="1"/>
</dbReference>
<dbReference type="GO" id="GO:0016788">
    <property type="term" value="F:hydrolase activity, acting on ester bonds"/>
    <property type="evidence" value="ECO:0007669"/>
    <property type="project" value="InterPro"/>
</dbReference>
<dbReference type="InterPro" id="IPR051200">
    <property type="entry name" value="Host-pathogen_enzymatic-act"/>
</dbReference>
<dbReference type="PATRIC" id="fig|1303518.3.peg.2251"/>
<proteinExistence type="predicted"/>
<dbReference type="SUPFAM" id="SSF50969">
    <property type="entry name" value="YVTN repeat-like/Quinoprotein amine dehydrogenase"/>
    <property type="match status" value="1"/>
</dbReference>
<dbReference type="InParanoid" id="S0EZ50"/>
<evidence type="ECO:0000256" key="1">
    <source>
        <dbReference type="ARBA" id="ARBA00022801"/>
    </source>
</evidence>
<keyword evidence="5" id="KW-1185">Reference proteome</keyword>
<dbReference type="eggNOG" id="COG2133">
    <property type="taxonomic scope" value="Bacteria"/>
</dbReference>
<evidence type="ECO:0000256" key="2">
    <source>
        <dbReference type="SAM" id="MobiDB-lite"/>
    </source>
</evidence>
<name>S0EZ50_CHTCT</name>
<dbReference type="RefSeq" id="WP_016483499.1">
    <property type="nucleotide sequence ID" value="NC_021487.1"/>
</dbReference>
<dbReference type="eggNOG" id="COG3391">
    <property type="taxonomic scope" value="Bacteria"/>
</dbReference>
<dbReference type="InterPro" id="IPR002372">
    <property type="entry name" value="PQQ_rpt_dom"/>
</dbReference>
<feature type="region of interest" description="Disordered" evidence="2">
    <location>
        <begin position="868"/>
        <end position="911"/>
    </location>
</feature>
<dbReference type="InterPro" id="IPR019405">
    <property type="entry name" value="Lactonase_7-beta_prop"/>
</dbReference>
<evidence type="ECO:0000313" key="5">
    <source>
        <dbReference type="Proteomes" id="UP000014227"/>
    </source>
</evidence>
<dbReference type="EMBL" id="HF951689">
    <property type="protein sequence ID" value="CCW35978.1"/>
    <property type="molecule type" value="Genomic_DNA"/>
</dbReference>
<dbReference type="eggNOG" id="COG3511">
    <property type="taxonomic scope" value="Bacteria"/>
</dbReference>
<keyword evidence="1" id="KW-0378">Hydrolase</keyword>
<dbReference type="PANTHER" id="PTHR47197:SF3">
    <property type="entry name" value="DIHYDRO-HEME D1 DEHYDROGENASE"/>
    <property type="match status" value="1"/>
</dbReference>
<feature type="domain" description="Pyrrolo-quinoline quinone repeat" evidence="3">
    <location>
        <begin position="328"/>
        <end position="419"/>
    </location>
</feature>
<accession>S0EZ50</accession>
<dbReference type="HOGENOM" id="CLU_012789_0_0_0"/>
<dbReference type="InterPro" id="IPR011964">
    <property type="entry name" value="YVTN_b-propeller_repeat"/>
</dbReference>
<dbReference type="Gene3D" id="2.130.10.10">
    <property type="entry name" value="YVTN repeat-like/Quinoprotein amine dehydrogenase"/>
    <property type="match status" value="3"/>
</dbReference>
<dbReference type="SUPFAM" id="SSF53649">
    <property type="entry name" value="Alkaline phosphatase-like"/>
    <property type="match status" value="1"/>
</dbReference>
<dbReference type="PANTHER" id="PTHR47197">
    <property type="entry name" value="PROTEIN NIRF"/>
    <property type="match status" value="1"/>
</dbReference>
<dbReference type="InterPro" id="IPR011044">
    <property type="entry name" value="Quino_amine_DH_bsu"/>
</dbReference>
<gene>
    <name evidence="4" type="ORF">CCALI_02171</name>
</gene>
<dbReference type="Pfam" id="PF04185">
    <property type="entry name" value="Phosphoesterase"/>
    <property type="match status" value="1"/>
</dbReference>